<evidence type="ECO:0000256" key="2">
    <source>
        <dbReference type="ARBA" id="ARBA00047899"/>
    </source>
</evidence>
<dbReference type="PANTHER" id="PTHR22988">
    <property type="entry name" value="MYOTONIC DYSTROPHY S/T KINASE-RELATED"/>
    <property type="match status" value="1"/>
</dbReference>
<dbReference type="EMBL" id="CAAALY010251396">
    <property type="protein sequence ID" value="VEL36098.1"/>
    <property type="molecule type" value="Genomic_DNA"/>
</dbReference>
<dbReference type="SUPFAM" id="SSF56112">
    <property type="entry name" value="Protein kinase-like (PK-like)"/>
    <property type="match status" value="1"/>
</dbReference>
<comment type="catalytic activity">
    <reaction evidence="2">
        <text>L-threonyl-[protein] + ATP = O-phospho-L-threonyl-[protein] + ADP + H(+)</text>
        <dbReference type="Rhea" id="RHEA:46608"/>
        <dbReference type="Rhea" id="RHEA-COMP:11060"/>
        <dbReference type="Rhea" id="RHEA-COMP:11605"/>
        <dbReference type="ChEBI" id="CHEBI:15378"/>
        <dbReference type="ChEBI" id="CHEBI:30013"/>
        <dbReference type="ChEBI" id="CHEBI:30616"/>
        <dbReference type="ChEBI" id="CHEBI:61977"/>
        <dbReference type="ChEBI" id="CHEBI:456216"/>
        <dbReference type="EC" id="2.7.11.1"/>
    </reaction>
</comment>
<dbReference type="InterPro" id="IPR017441">
    <property type="entry name" value="Protein_kinase_ATP_BS"/>
</dbReference>
<accession>A0A3S5AZE7</accession>
<sequence>MDFLMFSKIAVHISNLLRCPSDFQFVAPIGRGAYGRVSVVREKSSGRVCAMKMLPKQRLLTQHADCWAEREVMACADSPWLVRLFYAFQIHSDTLTWSYVPTSIWAWDLNKHWDHV</sequence>
<evidence type="ECO:0000256" key="4">
    <source>
        <dbReference type="PROSITE-ProRule" id="PRU10141"/>
    </source>
</evidence>
<evidence type="ECO:0000259" key="5">
    <source>
        <dbReference type="PROSITE" id="PS50011"/>
    </source>
</evidence>
<dbReference type="AlphaFoldDB" id="A0A3S5AZE7"/>
<keyword evidence="1" id="KW-0597">Phosphoprotein</keyword>
<reference evidence="6" key="1">
    <citation type="submission" date="2018-11" db="EMBL/GenBank/DDBJ databases">
        <authorList>
            <consortium name="Pathogen Informatics"/>
        </authorList>
    </citation>
    <scope>NUCLEOTIDE SEQUENCE</scope>
</reference>
<comment type="catalytic activity">
    <reaction evidence="3">
        <text>L-seryl-[protein] + ATP = O-phospho-L-seryl-[protein] + ADP + H(+)</text>
        <dbReference type="Rhea" id="RHEA:17989"/>
        <dbReference type="Rhea" id="RHEA-COMP:9863"/>
        <dbReference type="Rhea" id="RHEA-COMP:11604"/>
        <dbReference type="ChEBI" id="CHEBI:15378"/>
        <dbReference type="ChEBI" id="CHEBI:29999"/>
        <dbReference type="ChEBI" id="CHEBI:30616"/>
        <dbReference type="ChEBI" id="CHEBI:83421"/>
        <dbReference type="ChEBI" id="CHEBI:456216"/>
        <dbReference type="EC" id="2.7.11.1"/>
    </reaction>
</comment>
<proteinExistence type="predicted"/>
<dbReference type="InterPro" id="IPR050839">
    <property type="entry name" value="Rho-assoc_Ser/Thr_Kinase"/>
</dbReference>
<dbReference type="PROSITE" id="PS50011">
    <property type="entry name" value="PROTEIN_KINASE_DOM"/>
    <property type="match status" value="1"/>
</dbReference>
<gene>
    <name evidence="6" type="ORF">PXEA_LOCUS29538</name>
</gene>
<dbReference type="GO" id="GO:0005737">
    <property type="term" value="C:cytoplasm"/>
    <property type="evidence" value="ECO:0007669"/>
    <property type="project" value="TreeGrafter"/>
</dbReference>
<feature type="binding site" evidence="4">
    <location>
        <position position="52"/>
    </location>
    <ligand>
        <name>ATP</name>
        <dbReference type="ChEBI" id="CHEBI:30616"/>
    </ligand>
</feature>
<dbReference type="InterPro" id="IPR000719">
    <property type="entry name" value="Prot_kinase_dom"/>
</dbReference>
<keyword evidence="7" id="KW-1185">Reference proteome</keyword>
<dbReference type="Pfam" id="PF00069">
    <property type="entry name" value="Pkinase"/>
    <property type="match status" value="1"/>
</dbReference>
<name>A0A3S5AZE7_9PLAT</name>
<evidence type="ECO:0000256" key="1">
    <source>
        <dbReference type="ARBA" id="ARBA00022553"/>
    </source>
</evidence>
<comment type="caution">
    <text evidence="6">The sequence shown here is derived from an EMBL/GenBank/DDBJ whole genome shotgun (WGS) entry which is preliminary data.</text>
</comment>
<dbReference type="PROSITE" id="PS00107">
    <property type="entry name" value="PROTEIN_KINASE_ATP"/>
    <property type="match status" value="1"/>
</dbReference>
<protein>
    <recommendedName>
        <fullName evidence="5">Protein kinase domain-containing protein</fullName>
    </recommendedName>
</protein>
<organism evidence="6 7">
    <name type="scientific">Protopolystoma xenopodis</name>
    <dbReference type="NCBI Taxonomy" id="117903"/>
    <lineage>
        <taxon>Eukaryota</taxon>
        <taxon>Metazoa</taxon>
        <taxon>Spiralia</taxon>
        <taxon>Lophotrochozoa</taxon>
        <taxon>Platyhelminthes</taxon>
        <taxon>Monogenea</taxon>
        <taxon>Polyopisthocotylea</taxon>
        <taxon>Polystomatidea</taxon>
        <taxon>Polystomatidae</taxon>
        <taxon>Protopolystoma</taxon>
    </lineage>
</organism>
<dbReference type="GO" id="GO:0005524">
    <property type="term" value="F:ATP binding"/>
    <property type="evidence" value="ECO:0007669"/>
    <property type="project" value="UniProtKB-UniRule"/>
</dbReference>
<dbReference type="OrthoDB" id="2156623at2759"/>
<keyword evidence="4" id="KW-0067">ATP-binding</keyword>
<dbReference type="GO" id="GO:0004674">
    <property type="term" value="F:protein serine/threonine kinase activity"/>
    <property type="evidence" value="ECO:0007669"/>
    <property type="project" value="UniProtKB-EC"/>
</dbReference>
<dbReference type="GO" id="GO:0031032">
    <property type="term" value="P:actomyosin structure organization"/>
    <property type="evidence" value="ECO:0007669"/>
    <property type="project" value="TreeGrafter"/>
</dbReference>
<dbReference type="Gene3D" id="3.30.200.20">
    <property type="entry name" value="Phosphorylase Kinase, domain 1"/>
    <property type="match status" value="1"/>
</dbReference>
<evidence type="ECO:0000313" key="6">
    <source>
        <dbReference type="EMBL" id="VEL36098.1"/>
    </source>
</evidence>
<dbReference type="PANTHER" id="PTHR22988:SF71">
    <property type="entry name" value="CITRON RHO-INTERACTING KINASE"/>
    <property type="match status" value="1"/>
</dbReference>
<evidence type="ECO:0000256" key="3">
    <source>
        <dbReference type="ARBA" id="ARBA00048679"/>
    </source>
</evidence>
<evidence type="ECO:0000313" key="7">
    <source>
        <dbReference type="Proteomes" id="UP000784294"/>
    </source>
</evidence>
<dbReference type="InterPro" id="IPR011009">
    <property type="entry name" value="Kinase-like_dom_sf"/>
</dbReference>
<dbReference type="GO" id="GO:0005856">
    <property type="term" value="C:cytoskeleton"/>
    <property type="evidence" value="ECO:0007669"/>
    <property type="project" value="TreeGrafter"/>
</dbReference>
<dbReference type="Proteomes" id="UP000784294">
    <property type="component" value="Unassembled WGS sequence"/>
</dbReference>
<keyword evidence="4" id="KW-0547">Nucleotide-binding</keyword>
<feature type="domain" description="Protein kinase" evidence="5">
    <location>
        <begin position="23"/>
        <end position="116"/>
    </location>
</feature>